<organism evidence="2 3">
    <name type="scientific">Adiantum capillus-veneris</name>
    <name type="common">Maidenhair fern</name>
    <dbReference type="NCBI Taxonomy" id="13818"/>
    <lineage>
        <taxon>Eukaryota</taxon>
        <taxon>Viridiplantae</taxon>
        <taxon>Streptophyta</taxon>
        <taxon>Embryophyta</taxon>
        <taxon>Tracheophyta</taxon>
        <taxon>Polypodiopsida</taxon>
        <taxon>Polypodiidae</taxon>
        <taxon>Polypodiales</taxon>
        <taxon>Pteridineae</taxon>
        <taxon>Pteridaceae</taxon>
        <taxon>Vittarioideae</taxon>
        <taxon>Adiantum</taxon>
    </lineage>
</organism>
<protein>
    <recommendedName>
        <fullName evidence="1">Retrotransposon gag domain-containing protein</fullName>
    </recommendedName>
</protein>
<evidence type="ECO:0000259" key="1">
    <source>
        <dbReference type="Pfam" id="PF03732"/>
    </source>
</evidence>
<name>A0A9D4Z7J1_ADICA</name>
<dbReference type="InterPro" id="IPR005162">
    <property type="entry name" value="Retrotrans_gag_dom"/>
</dbReference>
<accession>A0A9D4Z7J1</accession>
<comment type="caution">
    <text evidence="2">The sequence shown here is derived from an EMBL/GenBank/DDBJ whole genome shotgun (WGS) entry which is preliminary data.</text>
</comment>
<proteinExistence type="predicted"/>
<sequence>MAVPVARATIRLADFTQFAGLWDEDPDAHLQKFEVTCVANEIVDNDQKLHIFPTTFKDEAASWYGNVPSANRATYPELTTTFLAKFCRQGFQDRLAQQLDYLQQGINESIDHYIQRIETI</sequence>
<dbReference type="Pfam" id="PF03732">
    <property type="entry name" value="Retrotrans_gag"/>
    <property type="match status" value="1"/>
</dbReference>
<dbReference type="AlphaFoldDB" id="A0A9D4Z7J1"/>
<dbReference type="PANTHER" id="PTHR33223:SF6">
    <property type="entry name" value="CCHC-TYPE DOMAIN-CONTAINING PROTEIN"/>
    <property type="match status" value="1"/>
</dbReference>
<dbReference type="EMBL" id="JABFUD020000021">
    <property type="protein sequence ID" value="KAI5063562.1"/>
    <property type="molecule type" value="Genomic_DNA"/>
</dbReference>
<feature type="non-terminal residue" evidence="2">
    <location>
        <position position="120"/>
    </location>
</feature>
<dbReference type="Proteomes" id="UP000886520">
    <property type="component" value="Chromosome 21"/>
</dbReference>
<gene>
    <name evidence="2" type="ORF">GOP47_0022109</name>
</gene>
<keyword evidence="3" id="KW-1185">Reference proteome</keyword>
<feature type="domain" description="Retrotransposon gag" evidence="1">
    <location>
        <begin position="51"/>
        <end position="119"/>
    </location>
</feature>
<evidence type="ECO:0000313" key="3">
    <source>
        <dbReference type="Proteomes" id="UP000886520"/>
    </source>
</evidence>
<dbReference type="OrthoDB" id="1740536at2759"/>
<evidence type="ECO:0000313" key="2">
    <source>
        <dbReference type="EMBL" id="KAI5063562.1"/>
    </source>
</evidence>
<dbReference type="PANTHER" id="PTHR33223">
    <property type="entry name" value="CCHC-TYPE DOMAIN-CONTAINING PROTEIN"/>
    <property type="match status" value="1"/>
</dbReference>
<reference evidence="2" key="1">
    <citation type="submission" date="2021-01" db="EMBL/GenBank/DDBJ databases">
        <title>Adiantum capillus-veneris genome.</title>
        <authorList>
            <person name="Fang Y."/>
            <person name="Liao Q."/>
        </authorList>
    </citation>
    <scope>NUCLEOTIDE SEQUENCE</scope>
    <source>
        <strain evidence="2">H3</strain>
        <tissue evidence="2">Leaf</tissue>
    </source>
</reference>